<sequence>MKDGKEYPASTLHQTIVGRRMEDGKYQYNAKWTNKPVSSHLLKLLPDILHRVGFLVKEEVSIRVGNFDVRPSAPNPVGLLEVLCQFSNLHPILEEVIIRAFGMKAPIEFLETLPTMQVHIEGLTERVDVDFTGSSGAYNYI</sequence>
<name>A0A1X7U9M3_AMPQE</name>
<organism evidence="1">
    <name type="scientific">Amphimedon queenslandica</name>
    <name type="common">Sponge</name>
    <dbReference type="NCBI Taxonomy" id="400682"/>
    <lineage>
        <taxon>Eukaryota</taxon>
        <taxon>Metazoa</taxon>
        <taxon>Porifera</taxon>
        <taxon>Demospongiae</taxon>
        <taxon>Heteroscleromorpha</taxon>
        <taxon>Haplosclerida</taxon>
        <taxon>Niphatidae</taxon>
        <taxon>Amphimedon</taxon>
    </lineage>
</organism>
<evidence type="ECO:0000313" key="1">
    <source>
        <dbReference type="EnsemblMetazoa" id="Aqu2.1.24161_001"/>
    </source>
</evidence>
<accession>A0A1X7U9M3</accession>
<dbReference type="AlphaFoldDB" id="A0A1X7U9M3"/>
<reference evidence="1" key="1">
    <citation type="submission" date="2017-05" db="UniProtKB">
        <authorList>
            <consortium name="EnsemblMetazoa"/>
        </authorList>
    </citation>
    <scope>IDENTIFICATION</scope>
</reference>
<protein>
    <submittedName>
        <fullName evidence="1">Uncharacterized protein</fullName>
    </submittedName>
</protein>
<dbReference type="EnsemblMetazoa" id="Aqu2.1.24161_001">
    <property type="protein sequence ID" value="Aqu2.1.24161_001"/>
    <property type="gene ID" value="Aqu2.1.24161"/>
</dbReference>
<dbReference type="InParanoid" id="A0A1X7U9M3"/>
<proteinExistence type="predicted"/>